<accession>A0AA38TZ21</accession>
<dbReference type="Proteomes" id="UP001163798">
    <property type="component" value="Unassembled WGS sequence"/>
</dbReference>
<dbReference type="EMBL" id="MU793255">
    <property type="protein sequence ID" value="KAJ3789912.1"/>
    <property type="molecule type" value="Genomic_DNA"/>
</dbReference>
<evidence type="ECO:0000313" key="2">
    <source>
        <dbReference type="Proteomes" id="UP001163798"/>
    </source>
</evidence>
<sequence length="198" mass="23553">MIPPRIRHQYEYRLFVFQELVQRFIAEYEAPSNERVVNAMALQLAWAWSECQSLEERAADIRVEFESLLPERFWATVADMEPEDLIVLPPRVLAKAGEESWDVVSRFARHRQPPFVVFEERNEVVVYTGRQRFYSFRTLQLAIIFVDNHWYRSPEWEMCDLAKLGKTSQVREDIESVFSEEDDFVEGISRVWQWISVG</sequence>
<gene>
    <name evidence="1" type="ORF">GGU10DRAFT_329657</name>
</gene>
<keyword evidence="2" id="KW-1185">Reference proteome</keyword>
<proteinExistence type="predicted"/>
<name>A0AA38TZ21_9AGAR</name>
<dbReference type="AlphaFoldDB" id="A0AA38TZ21"/>
<organism evidence="1 2">
    <name type="scientific">Lentinula aff. detonsa</name>
    <dbReference type="NCBI Taxonomy" id="2804958"/>
    <lineage>
        <taxon>Eukaryota</taxon>
        <taxon>Fungi</taxon>
        <taxon>Dikarya</taxon>
        <taxon>Basidiomycota</taxon>
        <taxon>Agaricomycotina</taxon>
        <taxon>Agaricomycetes</taxon>
        <taxon>Agaricomycetidae</taxon>
        <taxon>Agaricales</taxon>
        <taxon>Marasmiineae</taxon>
        <taxon>Omphalotaceae</taxon>
        <taxon>Lentinula</taxon>
    </lineage>
</organism>
<reference evidence="1" key="1">
    <citation type="submission" date="2022-08" db="EMBL/GenBank/DDBJ databases">
        <authorList>
            <consortium name="DOE Joint Genome Institute"/>
            <person name="Min B."/>
            <person name="Riley R."/>
            <person name="Sierra-Patev S."/>
            <person name="Naranjo-Ortiz M."/>
            <person name="Looney B."/>
            <person name="Konkel Z."/>
            <person name="Slot J.C."/>
            <person name="Sakamoto Y."/>
            <person name="Steenwyk J.L."/>
            <person name="Rokas A."/>
            <person name="Carro J."/>
            <person name="Camarero S."/>
            <person name="Ferreira P."/>
            <person name="Molpeceres G."/>
            <person name="Ruiz-Duenas F.J."/>
            <person name="Serrano A."/>
            <person name="Henrissat B."/>
            <person name="Drula E."/>
            <person name="Hughes K.W."/>
            <person name="Mata J.L."/>
            <person name="Ishikawa N.K."/>
            <person name="Vargas-Isla R."/>
            <person name="Ushijima S."/>
            <person name="Smith C.A."/>
            <person name="Ahrendt S."/>
            <person name="Andreopoulos W."/>
            <person name="He G."/>
            <person name="Labutti K."/>
            <person name="Lipzen A."/>
            <person name="Ng V."/>
            <person name="Sandor L."/>
            <person name="Barry K."/>
            <person name="Martinez A.T."/>
            <person name="Xiao Y."/>
            <person name="Gibbons J.G."/>
            <person name="Terashima K."/>
            <person name="Hibbett D.S."/>
            <person name="Grigoriev I.V."/>
        </authorList>
    </citation>
    <scope>NUCLEOTIDE SEQUENCE</scope>
    <source>
        <strain evidence="1">TFB10291</strain>
    </source>
</reference>
<comment type="caution">
    <text evidence="1">The sequence shown here is derived from an EMBL/GenBank/DDBJ whole genome shotgun (WGS) entry which is preliminary data.</text>
</comment>
<protein>
    <submittedName>
        <fullName evidence="1">Uncharacterized protein</fullName>
    </submittedName>
</protein>
<evidence type="ECO:0000313" key="1">
    <source>
        <dbReference type="EMBL" id="KAJ3789912.1"/>
    </source>
</evidence>